<reference evidence="9" key="2">
    <citation type="submission" date="2022-02" db="EMBL/GenBank/DDBJ databases">
        <title>Crop Bioprotection Bacillus Genome Sequencing.</title>
        <authorList>
            <person name="Dunlap C."/>
        </authorList>
    </citation>
    <scope>NUCLEOTIDE SEQUENCE</scope>
    <source>
        <strain evidence="9">T20C14</strain>
    </source>
</reference>
<evidence type="ECO:0000313" key="9">
    <source>
        <dbReference type="EMBL" id="MCY9279371.1"/>
    </source>
</evidence>
<feature type="transmembrane region" description="Helical" evidence="8">
    <location>
        <begin position="133"/>
        <end position="153"/>
    </location>
</feature>
<evidence type="ECO:0000313" key="11">
    <source>
        <dbReference type="Proteomes" id="UP000187046"/>
    </source>
</evidence>
<name>A0AA90IZ59_9BACI</name>
<dbReference type="RefSeq" id="WP_076790834.1">
    <property type="nucleotide sequence ID" value="NZ_JALAJD010000006.1"/>
</dbReference>
<dbReference type="GO" id="GO:0030001">
    <property type="term" value="P:metal ion transport"/>
    <property type="evidence" value="ECO:0007669"/>
    <property type="project" value="UniProtKB-ARBA"/>
</dbReference>
<dbReference type="PANTHER" id="PTHR32024">
    <property type="entry name" value="TRK SYSTEM POTASSIUM UPTAKE PROTEIN TRKG-RELATED"/>
    <property type="match status" value="1"/>
</dbReference>
<comment type="subcellular location">
    <subcellularLocation>
        <location evidence="1">Cell membrane</location>
        <topology evidence="1">Multi-pass membrane protein</topology>
    </subcellularLocation>
</comment>
<feature type="transmembrane region" description="Helical" evidence="8">
    <location>
        <begin position="45"/>
        <end position="65"/>
    </location>
</feature>
<reference evidence="10 11" key="1">
    <citation type="submission" date="2016-12" db="EMBL/GenBank/DDBJ databases">
        <title>Bacillus phylogenomics.</title>
        <authorList>
            <person name="Dunlap C."/>
        </authorList>
    </citation>
    <scope>NUCLEOTIDE SEQUENCE [LARGE SCALE GENOMIC DNA]</scope>
    <source>
        <strain evidence="10 11">NRRL B-41327</strain>
    </source>
</reference>
<evidence type="ECO:0000256" key="1">
    <source>
        <dbReference type="ARBA" id="ARBA00004651"/>
    </source>
</evidence>
<dbReference type="PANTHER" id="PTHR32024:SF4">
    <property type="entry name" value="KTR SYSTEM POTASSIUM UPTAKE PROTEIN D"/>
    <property type="match status" value="1"/>
</dbReference>
<dbReference type="Proteomes" id="UP000187046">
    <property type="component" value="Unassembled WGS sequence"/>
</dbReference>
<keyword evidence="5 8" id="KW-1133">Transmembrane helix</keyword>
<dbReference type="GO" id="GO:0005886">
    <property type="term" value="C:plasma membrane"/>
    <property type="evidence" value="ECO:0007669"/>
    <property type="project" value="UniProtKB-SubCell"/>
</dbReference>
<evidence type="ECO:0000313" key="12">
    <source>
        <dbReference type="Proteomes" id="UP001066455"/>
    </source>
</evidence>
<evidence type="ECO:0000256" key="5">
    <source>
        <dbReference type="ARBA" id="ARBA00022989"/>
    </source>
</evidence>
<comment type="caution">
    <text evidence="9">The sequence shown here is derived from an EMBL/GenBank/DDBJ whole genome shotgun (WGS) entry which is preliminary data.</text>
</comment>
<dbReference type="AlphaFoldDB" id="A0AA90IZ59"/>
<gene>
    <name evidence="10" type="ORF">BTA31_08640</name>
    <name evidence="9" type="ORF">MOE73_04765</name>
</gene>
<dbReference type="Proteomes" id="UP001066455">
    <property type="component" value="Unassembled WGS sequence"/>
</dbReference>
<evidence type="ECO:0000256" key="7">
    <source>
        <dbReference type="ARBA" id="ARBA00023136"/>
    </source>
</evidence>
<evidence type="ECO:0000256" key="3">
    <source>
        <dbReference type="ARBA" id="ARBA00022475"/>
    </source>
</evidence>
<evidence type="ECO:0000313" key="10">
    <source>
        <dbReference type="EMBL" id="OMI28592.1"/>
    </source>
</evidence>
<feature type="transmembrane region" description="Helical" evidence="8">
    <location>
        <begin position="312"/>
        <end position="333"/>
    </location>
</feature>
<keyword evidence="2" id="KW-0813">Transport</keyword>
<keyword evidence="6" id="KW-0406">Ion transport</keyword>
<sequence length="449" mass="49513">MKVLLRKLLRVLSPVQLIALYYFLAVSVSVILLSLPVAHKNDVEWSFIDALFTAVSAVSVTGLTVVDTAETFSTAGIWILAFVLQFGGIGVMALGTFVWLIFGKRIGLKERRLIMTDQNQSNLSGLVKLMKHVLGLILLIELFGGLILGTYFLKYFETPGEAFMHGFFTSISATTNGGFDITGNSLIPFQHDYFVQFIVIMLIILGAIGFPVLIEVKDFLLSKERKFSFSLFTKLTSVTFFLLVIGGAIGIFAMEARFAFSGKSWHEVLFFSLFQSTTTRSGGLATIDISQFTHTTVLFMCMLMFIGASPSSVGGGIRTTTFALNLLALFHFARGNKSVKVFKRELHQADLMKSLIVTLMAVILVFGSTLILTVTEEHSLLELLFEVCSAFGTTGLSMGITPDLSTIGKSVIILLMFIGRIGIVTLLYLFGRKEIEANYHYPKERIIIG</sequence>
<dbReference type="Pfam" id="PF02386">
    <property type="entry name" value="TrkH"/>
    <property type="match status" value="1"/>
</dbReference>
<keyword evidence="3" id="KW-1003">Cell membrane</keyword>
<evidence type="ECO:0000256" key="4">
    <source>
        <dbReference type="ARBA" id="ARBA00022692"/>
    </source>
</evidence>
<evidence type="ECO:0000256" key="2">
    <source>
        <dbReference type="ARBA" id="ARBA00022448"/>
    </source>
</evidence>
<evidence type="ECO:0000256" key="6">
    <source>
        <dbReference type="ARBA" id="ARBA00023065"/>
    </source>
</evidence>
<keyword evidence="7 8" id="KW-0472">Membrane</keyword>
<feature type="transmembrane region" description="Helical" evidence="8">
    <location>
        <begin position="411"/>
        <end position="430"/>
    </location>
</feature>
<accession>A0AA90IZ59</accession>
<dbReference type="EMBL" id="JALAXI010000004">
    <property type="protein sequence ID" value="MCY9279371.1"/>
    <property type="molecule type" value="Genomic_DNA"/>
</dbReference>
<feature type="transmembrane region" description="Helical" evidence="8">
    <location>
        <begin position="235"/>
        <end position="254"/>
    </location>
</feature>
<protein>
    <submittedName>
        <fullName evidence="10">Ktr system potassium uptake protein D</fullName>
    </submittedName>
    <submittedName>
        <fullName evidence="9">TrkH family potassium uptake protein</fullName>
    </submittedName>
</protein>
<keyword evidence="11" id="KW-1185">Reference proteome</keyword>
<feature type="transmembrane region" description="Helical" evidence="8">
    <location>
        <begin position="77"/>
        <end position="102"/>
    </location>
</feature>
<proteinExistence type="predicted"/>
<organism evidence="9 12">
    <name type="scientific">Bacillus haynesii</name>
    <dbReference type="NCBI Taxonomy" id="1925021"/>
    <lineage>
        <taxon>Bacteria</taxon>
        <taxon>Bacillati</taxon>
        <taxon>Bacillota</taxon>
        <taxon>Bacilli</taxon>
        <taxon>Bacillales</taxon>
        <taxon>Bacillaceae</taxon>
        <taxon>Bacillus</taxon>
    </lineage>
</organism>
<dbReference type="GO" id="GO:0008324">
    <property type="term" value="F:monoatomic cation transmembrane transporter activity"/>
    <property type="evidence" value="ECO:0007669"/>
    <property type="project" value="InterPro"/>
</dbReference>
<keyword evidence="4 8" id="KW-0812">Transmembrane</keyword>
<dbReference type="EMBL" id="MRBL01000007">
    <property type="protein sequence ID" value="OMI28592.1"/>
    <property type="molecule type" value="Genomic_DNA"/>
</dbReference>
<evidence type="ECO:0000256" key="8">
    <source>
        <dbReference type="SAM" id="Phobius"/>
    </source>
</evidence>
<feature type="transmembrane region" description="Helical" evidence="8">
    <location>
        <begin position="193"/>
        <end position="214"/>
    </location>
</feature>
<feature type="transmembrane region" description="Helical" evidence="8">
    <location>
        <begin position="354"/>
        <end position="374"/>
    </location>
</feature>
<feature type="transmembrane region" description="Helical" evidence="8">
    <location>
        <begin position="20"/>
        <end position="38"/>
    </location>
</feature>
<dbReference type="InterPro" id="IPR003445">
    <property type="entry name" value="Cat_transpt"/>
</dbReference>